<feature type="binding site" evidence="9">
    <location>
        <begin position="124"/>
        <end position="125"/>
    </location>
    <ligand>
        <name>NAD(+)</name>
        <dbReference type="ChEBI" id="CHEBI:57540"/>
    </ligand>
</feature>
<feature type="binding site" evidence="9">
    <location>
        <position position="151"/>
    </location>
    <ligand>
        <name>NAD(+)</name>
        <dbReference type="ChEBI" id="CHEBI:57540"/>
    </ligand>
</feature>
<dbReference type="InterPro" id="IPR002504">
    <property type="entry name" value="NADK"/>
</dbReference>
<dbReference type="GO" id="GO:0005524">
    <property type="term" value="F:ATP binding"/>
    <property type="evidence" value="ECO:0007669"/>
    <property type="project" value="UniProtKB-KW"/>
</dbReference>
<proteinExistence type="inferred from homology"/>
<dbReference type="NCBIfam" id="NF002902">
    <property type="entry name" value="PRK03501.1"/>
    <property type="match status" value="1"/>
</dbReference>
<organism evidence="10 11">
    <name type="scientific">Salirhabdus euzebyi</name>
    <dbReference type="NCBI Taxonomy" id="394506"/>
    <lineage>
        <taxon>Bacteria</taxon>
        <taxon>Bacillati</taxon>
        <taxon>Bacillota</taxon>
        <taxon>Bacilli</taxon>
        <taxon>Bacillales</taxon>
        <taxon>Bacillaceae</taxon>
        <taxon>Salirhabdus</taxon>
    </lineage>
</organism>
<dbReference type="Gene3D" id="2.60.200.30">
    <property type="entry name" value="Probable inorganic polyphosphate/atp-NAD kinase, domain 2"/>
    <property type="match status" value="1"/>
</dbReference>
<keyword evidence="1 9" id="KW-0963">Cytoplasm</keyword>
<dbReference type="GO" id="GO:0051287">
    <property type="term" value="F:NAD binding"/>
    <property type="evidence" value="ECO:0007669"/>
    <property type="project" value="UniProtKB-ARBA"/>
</dbReference>
<keyword evidence="7 9" id="KW-0520">NAD</keyword>
<evidence type="ECO:0000256" key="7">
    <source>
        <dbReference type="ARBA" id="ARBA00023027"/>
    </source>
</evidence>
<dbReference type="RefSeq" id="WP_174494335.1">
    <property type="nucleotide sequence ID" value="NZ_CADDWK010000001.1"/>
</dbReference>
<comment type="catalytic activity">
    <reaction evidence="8 9">
        <text>NAD(+) + ATP = ADP + NADP(+) + H(+)</text>
        <dbReference type="Rhea" id="RHEA:18629"/>
        <dbReference type="ChEBI" id="CHEBI:15378"/>
        <dbReference type="ChEBI" id="CHEBI:30616"/>
        <dbReference type="ChEBI" id="CHEBI:57540"/>
        <dbReference type="ChEBI" id="CHEBI:58349"/>
        <dbReference type="ChEBI" id="CHEBI:456216"/>
        <dbReference type="EC" id="2.7.1.23"/>
    </reaction>
</comment>
<feature type="binding site" evidence="9">
    <location>
        <position position="153"/>
    </location>
    <ligand>
        <name>NAD(+)</name>
        <dbReference type="ChEBI" id="CHEBI:57540"/>
    </ligand>
</feature>
<evidence type="ECO:0000256" key="6">
    <source>
        <dbReference type="ARBA" id="ARBA00022857"/>
    </source>
</evidence>
<reference evidence="10 11" key="1">
    <citation type="submission" date="2020-08" db="EMBL/GenBank/DDBJ databases">
        <title>Genomic Encyclopedia of Type Strains, Phase IV (KMG-IV): sequencing the most valuable type-strain genomes for metagenomic binning, comparative biology and taxonomic classification.</title>
        <authorList>
            <person name="Goeker M."/>
        </authorList>
    </citation>
    <scope>NUCLEOTIDE SEQUENCE [LARGE SCALE GENOMIC DNA]</scope>
    <source>
        <strain evidence="10 11">DSM 19612</strain>
    </source>
</reference>
<name>A0A841PTI9_9BACI</name>
<dbReference type="InterPro" id="IPR017438">
    <property type="entry name" value="ATP-NAD_kinase_N"/>
</dbReference>
<dbReference type="GO" id="GO:0003951">
    <property type="term" value="F:NAD+ kinase activity"/>
    <property type="evidence" value="ECO:0007669"/>
    <property type="project" value="UniProtKB-UniRule"/>
</dbReference>
<dbReference type="EMBL" id="JACHGH010000001">
    <property type="protein sequence ID" value="MBB6452120.1"/>
    <property type="molecule type" value="Genomic_DNA"/>
</dbReference>
<dbReference type="HAMAP" id="MF_00361">
    <property type="entry name" value="NAD_kinase"/>
    <property type="match status" value="1"/>
</dbReference>
<keyword evidence="3 9" id="KW-0547">Nucleotide-binding</keyword>
<comment type="caution">
    <text evidence="9">Lacks conserved residue(s) required for the propagation of feature annotation.</text>
</comment>
<dbReference type="Gene3D" id="3.40.50.10330">
    <property type="entry name" value="Probable inorganic polyphosphate/atp-NAD kinase, domain 1"/>
    <property type="match status" value="1"/>
</dbReference>
<keyword evidence="4 9" id="KW-0418">Kinase</keyword>
<dbReference type="Pfam" id="PF20143">
    <property type="entry name" value="NAD_kinase_C"/>
    <property type="match status" value="1"/>
</dbReference>
<gene>
    <name evidence="9" type="primary">nadK</name>
    <name evidence="10" type="ORF">HNQ94_000541</name>
</gene>
<evidence type="ECO:0000256" key="3">
    <source>
        <dbReference type="ARBA" id="ARBA00022741"/>
    </source>
</evidence>
<comment type="cofactor">
    <cofactor evidence="9">
        <name>a divalent metal cation</name>
        <dbReference type="ChEBI" id="CHEBI:60240"/>
    </cofactor>
</comment>
<feature type="binding site" evidence="9">
    <location>
        <position position="188"/>
    </location>
    <ligand>
        <name>NAD(+)</name>
        <dbReference type="ChEBI" id="CHEBI:57540"/>
    </ligand>
</feature>
<accession>A0A841PTI9</accession>
<sequence length="268" mass="30496">MDERKNLYFFYPKNDQLEKQLQPLFDLAQNNNFNIVTEAENANIIISVGGDGTFLQAVRKTGFRQDCLYVGIKYEEEAGLYCDFDLDSFDSMVDVMLNQDLEVRRFPVIDVAINGDEARFHCLNELSIRSSIIKSFVLDVFIDDTHFEKFRGDGLVVATPTGSTGYNKSTNGAVVDPKIPCFQVTELASLNNNMYRTLGSSFILSGERKLRLEVIQDGNDYPVIGMDNEAYSIRNIKTLDITLSDKIVKTVKLKNNSFWDRVKRTFLT</sequence>
<dbReference type="GO" id="GO:0006741">
    <property type="term" value="P:NADP+ biosynthetic process"/>
    <property type="evidence" value="ECO:0007669"/>
    <property type="project" value="UniProtKB-UniRule"/>
</dbReference>
<dbReference type="InterPro" id="IPR016064">
    <property type="entry name" value="NAD/diacylglycerol_kinase_sf"/>
</dbReference>
<comment type="caution">
    <text evidence="10">The sequence shown here is derived from an EMBL/GenBank/DDBJ whole genome shotgun (WGS) entry which is preliminary data.</text>
</comment>
<comment type="subcellular location">
    <subcellularLocation>
        <location evidence="9">Cytoplasm</location>
    </subcellularLocation>
</comment>
<dbReference type="EC" id="2.7.1.23" evidence="9"/>
<dbReference type="GO" id="GO:0005737">
    <property type="term" value="C:cytoplasm"/>
    <property type="evidence" value="ECO:0007669"/>
    <property type="project" value="UniProtKB-SubCell"/>
</dbReference>
<keyword evidence="6 9" id="KW-0521">NADP</keyword>
<dbReference type="Proteomes" id="UP000581688">
    <property type="component" value="Unassembled WGS sequence"/>
</dbReference>
<evidence type="ECO:0000256" key="1">
    <source>
        <dbReference type="ARBA" id="ARBA00022490"/>
    </source>
</evidence>
<evidence type="ECO:0000256" key="9">
    <source>
        <dbReference type="HAMAP-Rule" id="MF_00361"/>
    </source>
</evidence>
<comment type="similarity">
    <text evidence="9">Belongs to the NAD kinase family.</text>
</comment>
<evidence type="ECO:0000256" key="4">
    <source>
        <dbReference type="ARBA" id="ARBA00022777"/>
    </source>
</evidence>
<evidence type="ECO:0000256" key="8">
    <source>
        <dbReference type="ARBA" id="ARBA00047925"/>
    </source>
</evidence>
<protein>
    <recommendedName>
        <fullName evidence="9">NAD kinase</fullName>
        <ecNumber evidence="9">2.7.1.23</ecNumber>
    </recommendedName>
    <alternativeName>
        <fullName evidence="9">ATP-dependent NAD kinase</fullName>
    </alternativeName>
</protein>
<keyword evidence="11" id="KW-1185">Reference proteome</keyword>
<dbReference type="SUPFAM" id="SSF111331">
    <property type="entry name" value="NAD kinase/diacylglycerol kinase-like"/>
    <property type="match status" value="1"/>
</dbReference>
<feature type="binding site" evidence="9">
    <location>
        <begin position="51"/>
        <end position="52"/>
    </location>
    <ligand>
        <name>NAD(+)</name>
        <dbReference type="ChEBI" id="CHEBI:57540"/>
    </ligand>
</feature>
<evidence type="ECO:0000256" key="2">
    <source>
        <dbReference type="ARBA" id="ARBA00022679"/>
    </source>
</evidence>
<dbReference type="GO" id="GO:0046872">
    <property type="term" value="F:metal ion binding"/>
    <property type="evidence" value="ECO:0007669"/>
    <property type="project" value="UniProtKB-UniRule"/>
</dbReference>
<dbReference type="GO" id="GO:0019674">
    <property type="term" value="P:NAD+ metabolic process"/>
    <property type="evidence" value="ECO:0007669"/>
    <property type="project" value="InterPro"/>
</dbReference>
<dbReference type="PANTHER" id="PTHR20275">
    <property type="entry name" value="NAD KINASE"/>
    <property type="match status" value="1"/>
</dbReference>
<evidence type="ECO:0000313" key="10">
    <source>
        <dbReference type="EMBL" id="MBB6452120.1"/>
    </source>
</evidence>
<evidence type="ECO:0000256" key="5">
    <source>
        <dbReference type="ARBA" id="ARBA00022840"/>
    </source>
</evidence>
<feature type="binding site" evidence="9">
    <location>
        <begin position="164"/>
        <end position="169"/>
    </location>
    <ligand>
        <name>NAD(+)</name>
        <dbReference type="ChEBI" id="CHEBI:57540"/>
    </ligand>
</feature>
<evidence type="ECO:0000313" key="11">
    <source>
        <dbReference type="Proteomes" id="UP000581688"/>
    </source>
</evidence>
<dbReference type="AlphaFoldDB" id="A0A841PTI9"/>
<dbReference type="PANTHER" id="PTHR20275:SF9">
    <property type="entry name" value="NAD KINASE 2"/>
    <property type="match status" value="1"/>
</dbReference>
<keyword evidence="5 9" id="KW-0067">ATP-binding</keyword>
<dbReference type="InterPro" id="IPR017437">
    <property type="entry name" value="ATP-NAD_kinase_PpnK-typ_C"/>
</dbReference>
<keyword evidence="2 9" id="KW-0808">Transferase</keyword>
<comment type="function">
    <text evidence="9">Involved in the regulation of the intracellular balance of NAD and NADP, and is a key enzyme in the biosynthesis of NADP. Catalyzes specifically the phosphorylation on 2'-hydroxyl of the adenosine moiety of NAD to yield NADP.</text>
</comment>
<feature type="active site" description="Proton acceptor" evidence="9">
    <location>
        <position position="51"/>
    </location>
</feature>